<dbReference type="PROSITE" id="PS51186">
    <property type="entry name" value="GNAT"/>
    <property type="match status" value="1"/>
</dbReference>
<dbReference type="PANTHER" id="PTHR31438">
    <property type="entry name" value="LYSINE N-ACYLTRANSFERASE C17G9.06C-RELATED"/>
    <property type="match status" value="1"/>
</dbReference>
<dbReference type="GO" id="GO:0016410">
    <property type="term" value="F:N-acyltransferase activity"/>
    <property type="evidence" value="ECO:0007669"/>
    <property type="project" value="TreeGrafter"/>
</dbReference>
<name>A0A7V9W1J2_9GAMM</name>
<dbReference type="SUPFAM" id="SSF55729">
    <property type="entry name" value="Acyl-CoA N-acyltransferases (Nat)"/>
    <property type="match status" value="1"/>
</dbReference>
<protein>
    <submittedName>
        <fullName evidence="3">GNAT family N-acetyltransferase</fullName>
    </submittedName>
</protein>
<dbReference type="PANTHER" id="PTHR31438:SF1">
    <property type="entry name" value="LYSINE N-ACYLTRANSFERASE C17G9.06C-RELATED"/>
    <property type="match status" value="1"/>
</dbReference>
<feature type="domain" description="N-acetyltransferase" evidence="2">
    <location>
        <begin position="9"/>
        <end position="168"/>
    </location>
</feature>
<keyword evidence="6" id="KW-1185">Reference proteome</keyword>
<reference evidence="3 5" key="2">
    <citation type="submission" date="2020-07" db="EMBL/GenBank/DDBJ databases">
        <title>Identification of Halomonas strains.</title>
        <authorList>
            <person name="Xiao Z."/>
            <person name="Shen J."/>
        </authorList>
    </citation>
    <scope>NUCLEOTIDE SEQUENCE [LARGE SCALE GENOMIC DNA]</scope>
    <source>
        <strain evidence="3 5">DSM 17331</strain>
    </source>
</reference>
<dbReference type="EMBL" id="JABFUB010000010">
    <property type="protein sequence ID" value="MCG6662537.1"/>
    <property type="molecule type" value="Genomic_DNA"/>
</dbReference>
<keyword evidence="3" id="KW-0808">Transferase</keyword>
<dbReference type="EMBL" id="JACEFT010000011">
    <property type="protein sequence ID" value="MBA2779315.1"/>
    <property type="molecule type" value="Genomic_DNA"/>
</dbReference>
<keyword evidence="1" id="KW-0046">Antibiotic resistance</keyword>
<evidence type="ECO:0000313" key="3">
    <source>
        <dbReference type="EMBL" id="MBA2779315.1"/>
    </source>
</evidence>
<accession>A0A7V9W1J2</accession>
<reference evidence="4 6" key="1">
    <citation type="submission" date="2020-05" db="EMBL/GenBank/DDBJ databases">
        <title>Comparative genomic analysis of denitrifying bacteria from Halomonas genus.</title>
        <authorList>
            <person name="Wang L."/>
            <person name="Shao Z."/>
        </authorList>
    </citation>
    <scope>NUCLEOTIDE SEQUENCE [LARGE SCALE GENOMIC DNA]</scope>
    <source>
        <strain evidence="4 6">DSM 17331</strain>
    </source>
</reference>
<dbReference type="GO" id="GO:0046677">
    <property type="term" value="P:response to antibiotic"/>
    <property type="evidence" value="ECO:0007669"/>
    <property type="project" value="UniProtKB-KW"/>
</dbReference>
<evidence type="ECO:0000256" key="1">
    <source>
        <dbReference type="ARBA" id="ARBA00023251"/>
    </source>
</evidence>
<dbReference type="Gene3D" id="3.40.630.30">
    <property type="match status" value="1"/>
</dbReference>
<dbReference type="Proteomes" id="UP000518091">
    <property type="component" value="Unassembled WGS sequence"/>
</dbReference>
<dbReference type="Pfam" id="PF13523">
    <property type="entry name" value="Acetyltransf_8"/>
    <property type="match status" value="1"/>
</dbReference>
<evidence type="ECO:0000313" key="5">
    <source>
        <dbReference type="Proteomes" id="UP000518091"/>
    </source>
</evidence>
<dbReference type="AlphaFoldDB" id="A0A7V9W1J2"/>
<organism evidence="3 5">
    <name type="scientific">Billgrantia kenyensis</name>
    <dbReference type="NCBI Taxonomy" id="321266"/>
    <lineage>
        <taxon>Bacteria</taxon>
        <taxon>Pseudomonadati</taxon>
        <taxon>Pseudomonadota</taxon>
        <taxon>Gammaproteobacteria</taxon>
        <taxon>Oceanospirillales</taxon>
        <taxon>Halomonadaceae</taxon>
        <taxon>Billgrantia</taxon>
    </lineage>
</organism>
<gene>
    <name evidence="3" type="ORF">H1D44_10410</name>
    <name evidence="4" type="ORF">HOP48_13385</name>
</gene>
<evidence type="ECO:0000259" key="2">
    <source>
        <dbReference type="PROSITE" id="PS51186"/>
    </source>
</evidence>
<dbReference type="InterPro" id="IPR000182">
    <property type="entry name" value="GNAT_dom"/>
</dbReference>
<evidence type="ECO:0000313" key="6">
    <source>
        <dbReference type="Proteomes" id="UP000814353"/>
    </source>
</evidence>
<comment type="caution">
    <text evidence="3">The sequence shown here is derived from an EMBL/GenBank/DDBJ whole genome shotgun (WGS) entry which is preliminary data.</text>
</comment>
<proteinExistence type="predicted"/>
<dbReference type="InterPro" id="IPR016181">
    <property type="entry name" value="Acyl_CoA_acyltransferase"/>
</dbReference>
<dbReference type="CDD" id="cd04301">
    <property type="entry name" value="NAT_SF"/>
    <property type="match status" value="1"/>
</dbReference>
<evidence type="ECO:0000313" key="4">
    <source>
        <dbReference type="EMBL" id="MCG6662537.1"/>
    </source>
</evidence>
<sequence length="170" mass="19879">MDVRVKRRLRLRPATTRDQPLLERWSFQPHVEAASPNTSCSSRLEQPPGWRQRFIGELDRHPIGYIQLTEPARENRGASWAEEGDARRNIDLWIGEPGYLGQGYGSTMLQLALAHCFSDLRITTVWLDPPADNHHAHRFCERLGFRFIEQRRLGESHSRSYCMERRDWLG</sequence>
<dbReference type="Proteomes" id="UP000814353">
    <property type="component" value="Unassembled WGS sequence"/>
</dbReference>